<accession>A0A6J6G4B2</accession>
<reference evidence="1" key="1">
    <citation type="submission" date="2020-05" db="EMBL/GenBank/DDBJ databases">
        <authorList>
            <person name="Chiriac C."/>
            <person name="Salcher M."/>
            <person name="Ghai R."/>
            <person name="Kavagutti S V."/>
        </authorList>
    </citation>
    <scope>NUCLEOTIDE SEQUENCE</scope>
</reference>
<organism evidence="1">
    <name type="scientific">freshwater metagenome</name>
    <dbReference type="NCBI Taxonomy" id="449393"/>
    <lineage>
        <taxon>unclassified sequences</taxon>
        <taxon>metagenomes</taxon>
        <taxon>ecological metagenomes</taxon>
    </lineage>
</organism>
<name>A0A6J6G4B2_9ZZZZ</name>
<dbReference type="EMBL" id="CAEZUL010000020">
    <property type="protein sequence ID" value="CAB4593835.1"/>
    <property type="molecule type" value="Genomic_DNA"/>
</dbReference>
<evidence type="ECO:0000313" key="1">
    <source>
        <dbReference type="EMBL" id="CAB4593835.1"/>
    </source>
</evidence>
<proteinExistence type="predicted"/>
<sequence length="370" mass="41657">MRKFLYTFVIAVTCVSLNNIPTSASTTSGLPENYSPTRVVTIRPPYGYSPGPISVRLSQSEIVAIRQMQTIADKWAPEVNIHAPIKWYIEPGTENSPTLALAKQALVQAQYLLSRPQLTDFSETSIIIGRTQRFLKKTVAEHNCFPNLDFLNDTFLMGATICKRRVIVINFTGYFYVKSSDDLGVASHETTPEPALEITPYLFADRNIASLAHEWTHRVRRLPSENLFAHNEPLWLAEGMAEVVGGLSIVKASKGRKTYLDFHVVRLRKFSDLQTTCRASLTQYRNRSSNVSGCEYLRGAAAVELLLSRFGGIRNVNRLYDDSNLTGDFVQSFSNVYHMSLRAFELRADKYMSYIRRADHAGVKKAAISQ</sequence>
<protein>
    <submittedName>
        <fullName evidence="1">Unannotated protein</fullName>
    </submittedName>
</protein>
<gene>
    <name evidence="1" type="ORF">UFOPK1808_00312</name>
</gene>
<dbReference type="AlphaFoldDB" id="A0A6J6G4B2"/>